<keyword evidence="4" id="KW-1003">Cell membrane</keyword>
<keyword evidence="7 10" id="KW-1133">Transmembrane helix</keyword>
<sequence>MLLSTASAGGAGAMLSLFIPLIIFFLLMYFMIMRPQKKEQQRVKSMLAAMEVGDSVVTTSGFYGVLIDITEEDVIVEFGNNKHCRIPMRKSAIAEVEKASDGLTE</sequence>
<keyword evidence="3" id="KW-0813">Transport</keyword>
<dbReference type="PANTHER" id="PTHR33909:SF1">
    <property type="entry name" value="SEC TRANSLOCON ACCESSORY COMPLEX SUBUNIT YAJC"/>
    <property type="match status" value="1"/>
</dbReference>
<evidence type="ECO:0000313" key="12">
    <source>
        <dbReference type="Proteomes" id="UP000823886"/>
    </source>
</evidence>
<dbReference type="PANTHER" id="PTHR33909">
    <property type="entry name" value="SEC TRANSLOCON ACCESSORY COMPLEX SUBUNIT YAJC"/>
    <property type="match status" value="1"/>
</dbReference>
<dbReference type="Proteomes" id="UP000823886">
    <property type="component" value="Unassembled WGS sequence"/>
</dbReference>
<keyword evidence="5 10" id="KW-0812">Transmembrane</keyword>
<organism evidence="11 12">
    <name type="scientific">Candidatus Blautia merdavium</name>
    <dbReference type="NCBI Taxonomy" id="2838494"/>
    <lineage>
        <taxon>Bacteria</taxon>
        <taxon>Bacillati</taxon>
        <taxon>Bacillota</taxon>
        <taxon>Clostridia</taxon>
        <taxon>Lachnospirales</taxon>
        <taxon>Lachnospiraceae</taxon>
        <taxon>Blautia</taxon>
    </lineage>
</organism>
<dbReference type="PRINTS" id="PR01853">
    <property type="entry name" value="YAJCTRNLCASE"/>
</dbReference>
<dbReference type="InterPro" id="IPR003849">
    <property type="entry name" value="Preprotein_translocase_YajC"/>
</dbReference>
<reference evidence="11" key="1">
    <citation type="journal article" date="2021" name="PeerJ">
        <title>Extensive microbial diversity within the chicken gut microbiome revealed by metagenomics and culture.</title>
        <authorList>
            <person name="Gilroy R."/>
            <person name="Ravi A."/>
            <person name="Getino M."/>
            <person name="Pursley I."/>
            <person name="Horton D.L."/>
            <person name="Alikhan N.F."/>
            <person name="Baker D."/>
            <person name="Gharbi K."/>
            <person name="Hall N."/>
            <person name="Watson M."/>
            <person name="Adriaenssens E.M."/>
            <person name="Foster-Nyarko E."/>
            <person name="Jarju S."/>
            <person name="Secka A."/>
            <person name="Antonio M."/>
            <person name="Oren A."/>
            <person name="Chaudhuri R.R."/>
            <person name="La Ragione R."/>
            <person name="Hildebrand F."/>
            <person name="Pallen M.J."/>
        </authorList>
    </citation>
    <scope>NUCLEOTIDE SEQUENCE</scope>
    <source>
        <strain evidence="11">ChiBcec2-3848</strain>
    </source>
</reference>
<evidence type="ECO:0000256" key="3">
    <source>
        <dbReference type="ARBA" id="ARBA00022448"/>
    </source>
</evidence>
<dbReference type="NCBIfam" id="TIGR00739">
    <property type="entry name" value="yajC"/>
    <property type="match status" value="1"/>
</dbReference>
<accession>A0A9D2PTA9</accession>
<keyword evidence="8" id="KW-0811">Translocation</keyword>
<evidence type="ECO:0000256" key="1">
    <source>
        <dbReference type="ARBA" id="ARBA00004162"/>
    </source>
</evidence>
<evidence type="ECO:0000256" key="2">
    <source>
        <dbReference type="ARBA" id="ARBA00006742"/>
    </source>
</evidence>
<evidence type="ECO:0000256" key="5">
    <source>
        <dbReference type="ARBA" id="ARBA00022692"/>
    </source>
</evidence>
<dbReference type="EMBL" id="DWVZ01000214">
    <property type="protein sequence ID" value="HJC64890.1"/>
    <property type="molecule type" value="Genomic_DNA"/>
</dbReference>
<evidence type="ECO:0000313" key="11">
    <source>
        <dbReference type="EMBL" id="HJC64890.1"/>
    </source>
</evidence>
<comment type="subcellular location">
    <subcellularLocation>
        <location evidence="1">Cell membrane</location>
        <topology evidence="1">Single-pass membrane protein</topology>
    </subcellularLocation>
</comment>
<evidence type="ECO:0000256" key="7">
    <source>
        <dbReference type="ARBA" id="ARBA00022989"/>
    </source>
</evidence>
<feature type="transmembrane region" description="Helical" evidence="10">
    <location>
        <begin position="12"/>
        <end position="32"/>
    </location>
</feature>
<dbReference type="AlphaFoldDB" id="A0A9D2PTA9"/>
<evidence type="ECO:0000256" key="4">
    <source>
        <dbReference type="ARBA" id="ARBA00022475"/>
    </source>
</evidence>
<comment type="similarity">
    <text evidence="2">Belongs to the YajC family.</text>
</comment>
<evidence type="ECO:0000256" key="9">
    <source>
        <dbReference type="ARBA" id="ARBA00023136"/>
    </source>
</evidence>
<name>A0A9D2PTA9_9FIRM</name>
<keyword evidence="6" id="KW-0653">Protein transport</keyword>
<reference evidence="11" key="2">
    <citation type="submission" date="2021-04" db="EMBL/GenBank/DDBJ databases">
        <authorList>
            <person name="Gilroy R."/>
        </authorList>
    </citation>
    <scope>NUCLEOTIDE SEQUENCE</scope>
    <source>
        <strain evidence="11">ChiBcec2-3848</strain>
    </source>
</reference>
<evidence type="ECO:0000256" key="6">
    <source>
        <dbReference type="ARBA" id="ARBA00022927"/>
    </source>
</evidence>
<keyword evidence="9 10" id="KW-0472">Membrane</keyword>
<evidence type="ECO:0000256" key="10">
    <source>
        <dbReference type="SAM" id="Phobius"/>
    </source>
</evidence>
<proteinExistence type="inferred from homology"/>
<evidence type="ECO:0000256" key="8">
    <source>
        <dbReference type="ARBA" id="ARBA00023010"/>
    </source>
</evidence>
<dbReference type="SMART" id="SM01323">
    <property type="entry name" value="YajC"/>
    <property type="match status" value="1"/>
</dbReference>
<dbReference type="GO" id="GO:0005886">
    <property type="term" value="C:plasma membrane"/>
    <property type="evidence" value="ECO:0007669"/>
    <property type="project" value="UniProtKB-SubCell"/>
</dbReference>
<dbReference type="Pfam" id="PF02699">
    <property type="entry name" value="YajC"/>
    <property type="match status" value="1"/>
</dbReference>
<dbReference type="GO" id="GO:0015031">
    <property type="term" value="P:protein transport"/>
    <property type="evidence" value="ECO:0007669"/>
    <property type="project" value="UniProtKB-KW"/>
</dbReference>
<protein>
    <submittedName>
        <fullName evidence="11">Preprotein translocase subunit YajC</fullName>
    </submittedName>
</protein>
<gene>
    <name evidence="11" type="primary">yajC</name>
    <name evidence="11" type="ORF">H9753_14950</name>
</gene>
<comment type="caution">
    <text evidence="11">The sequence shown here is derived from an EMBL/GenBank/DDBJ whole genome shotgun (WGS) entry which is preliminary data.</text>
</comment>